<keyword evidence="2" id="KW-0560">Oxidoreductase</keyword>
<comment type="caution">
    <text evidence="3">The sequence shown here is derived from an EMBL/GenBank/DDBJ whole genome shotgun (WGS) entry which is preliminary data.</text>
</comment>
<evidence type="ECO:0000313" key="4">
    <source>
        <dbReference type="Proteomes" id="UP000027920"/>
    </source>
</evidence>
<dbReference type="EMBL" id="AMGV01000004">
    <property type="protein sequence ID" value="KEF58598.1"/>
    <property type="molecule type" value="Genomic_DNA"/>
</dbReference>
<gene>
    <name evidence="3" type="ORF">A1O9_06524</name>
</gene>
<organism evidence="3 4">
    <name type="scientific">Exophiala aquamarina CBS 119918</name>
    <dbReference type="NCBI Taxonomy" id="1182545"/>
    <lineage>
        <taxon>Eukaryota</taxon>
        <taxon>Fungi</taxon>
        <taxon>Dikarya</taxon>
        <taxon>Ascomycota</taxon>
        <taxon>Pezizomycotina</taxon>
        <taxon>Eurotiomycetes</taxon>
        <taxon>Chaetothyriomycetidae</taxon>
        <taxon>Chaetothyriales</taxon>
        <taxon>Herpotrichiellaceae</taxon>
        <taxon>Exophiala</taxon>
    </lineage>
</organism>
<evidence type="ECO:0008006" key="5">
    <source>
        <dbReference type="Google" id="ProtNLM"/>
    </source>
</evidence>
<dbReference type="GO" id="GO:0016491">
    <property type="term" value="F:oxidoreductase activity"/>
    <property type="evidence" value="ECO:0007669"/>
    <property type="project" value="UniProtKB-KW"/>
</dbReference>
<proteinExistence type="inferred from homology"/>
<evidence type="ECO:0000256" key="2">
    <source>
        <dbReference type="ARBA" id="ARBA00023002"/>
    </source>
</evidence>
<accession>A0A072PH11</accession>
<dbReference type="InterPro" id="IPR043143">
    <property type="entry name" value="Mal/L-sulf/L-lact_DH-like_NADP"/>
</dbReference>
<keyword evidence="4" id="KW-1185">Reference proteome</keyword>
<dbReference type="InterPro" id="IPR043144">
    <property type="entry name" value="Mal/L-sulf/L-lact_DH-like_ah"/>
</dbReference>
<dbReference type="PANTHER" id="PTHR11091">
    <property type="entry name" value="OXIDOREDUCTASE-RELATED"/>
    <property type="match status" value="1"/>
</dbReference>
<protein>
    <recommendedName>
        <fullName evidence="5">Alcohol dehydrogenase</fullName>
    </recommendedName>
</protein>
<evidence type="ECO:0000256" key="1">
    <source>
        <dbReference type="ARBA" id="ARBA00006056"/>
    </source>
</evidence>
<dbReference type="SUPFAM" id="SSF89733">
    <property type="entry name" value="L-sulfolactate dehydrogenase-like"/>
    <property type="match status" value="1"/>
</dbReference>
<comment type="similarity">
    <text evidence="1">Belongs to the LDH2/MDH2 oxidoreductase family.</text>
</comment>
<dbReference type="Gene3D" id="1.10.1530.10">
    <property type="match status" value="1"/>
</dbReference>
<dbReference type="Gene3D" id="3.30.1370.60">
    <property type="entry name" value="Hypothetical oxidoreductase yiak, domain 2"/>
    <property type="match status" value="1"/>
</dbReference>
<dbReference type="InterPro" id="IPR003767">
    <property type="entry name" value="Malate/L-lactate_DH-like"/>
</dbReference>
<dbReference type="InterPro" id="IPR036111">
    <property type="entry name" value="Mal/L-sulfo/L-lacto_DH-like_sf"/>
</dbReference>
<sequence>MAPTIELKVEDAKELLEEVFTNAGYKCEDAVRISAHLIDAELRGYGVAGLSRALSVLEFIKAGIIKVGKTTVESRTASSASLDGHNGLGYVVAYEATQLAIDIARENGVAVVAAKNTASLHSTRMIFTGMLSYWAEMATANDLVAVISSSTNACASPAGTTQALLGTNPFCIALPSSDIPIIYDIGTSSSTYGEIRMCQRVREKLRPGIAYDKAGNPTIDPDKAMEGIFSVRDGPVGLGLSIVVQLLGVAAGAPALPSPADGFGFVIMLFNPKLFGSVETYKSRIDEYVKVFTSAPRKDGQAPPRIPFARSYQAREAAGERGTFEVYAQVVEELEVFRNEKFAGAS</sequence>
<dbReference type="HOGENOM" id="CLU_040452_0_0_1"/>
<dbReference type="GeneID" id="25281441"/>
<evidence type="ECO:0000313" key="3">
    <source>
        <dbReference type="EMBL" id="KEF58598.1"/>
    </source>
</evidence>
<dbReference type="RefSeq" id="XP_013261188.1">
    <property type="nucleotide sequence ID" value="XM_013405734.1"/>
</dbReference>
<dbReference type="VEuPathDB" id="FungiDB:A1O9_06524"/>
<name>A0A072PH11_9EURO</name>
<reference evidence="3 4" key="1">
    <citation type="submission" date="2013-03" db="EMBL/GenBank/DDBJ databases">
        <title>The Genome Sequence of Exophiala aquamarina CBS 119918.</title>
        <authorList>
            <consortium name="The Broad Institute Genomics Platform"/>
            <person name="Cuomo C."/>
            <person name="de Hoog S."/>
            <person name="Gorbushina A."/>
            <person name="Walker B."/>
            <person name="Young S.K."/>
            <person name="Zeng Q."/>
            <person name="Gargeya S."/>
            <person name="Fitzgerald M."/>
            <person name="Haas B."/>
            <person name="Abouelleil A."/>
            <person name="Allen A.W."/>
            <person name="Alvarado L."/>
            <person name="Arachchi H.M."/>
            <person name="Berlin A.M."/>
            <person name="Chapman S.B."/>
            <person name="Gainer-Dewar J."/>
            <person name="Goldberg J."/>
            <person name="Griggs A."/>
            <person name="Gujja S."/>
            <person name="Hansen M."/>
            <person name="Howarth C."/>
            <person name="Imamovic A."/>
            <person name="Ireland A."/>
            <person name="Larimer J."/>
            <person name="McCowan C."/>
            <person name="Murphy C."/>
            <person name="Pearson M."/>
            <person name="Poon T.W."/>
            <person name="Priest M."/>
            <person name="Roberts A."/>
            <person name="Saif S."/>
            <person name="Shea T."/>
            <person name="Sisk P."/>
            <person name="Sykes S."/>
            <person name="Wortman J."/>
            <person name="Nusbaum C."/>
            <person name="Birren B."/>
        </authorList>
    </citation>
    <scope>NUCLEOTIDE SEQUENCE [LARGE SCALE GENOMIC DNA]</scope>
    <source>
        <strain evidence="3 4">CBS 119918</strain>
    </source>
</reference>
<dbReference type="Pfam" id="PF02615">
    <property type="entry name" value="Ldh_2"/>
    <property type="match status" value="1"/>
</dbReference>
<dbReference type="PANTHER" id="PTHR11091:SF0">
    <property type="entry name" value="MALATE DEHYDROGENASE"/>
    <property type="match status" value="1"/>
</dbReference>
<dbReference type="STRING" id="1182545.A0A072PH11"/>
<dbReference type="AlphaFoldDB" id="A0A072PH11"/>
<dbReference type="OrthoDB" id="7881616at2759"/>
<dbReference type="Proteomes" id="UP000027920">
    <property type="component" value="Unassembled WGS sequence"/>
</dbReference>